<evidence type="ECO:0000256" key="6">
    <source>
        <dbReference type="ARBA" id="ARBA00023180"/>
    </source>
</evidence>
<comment type="similarity">
    <text evidence="2">Belongs to the TIP family.</text>
</comment>
<protein>
    <submittedName>
        <fullName evidence="8">T-cell immunomodulatory protein</fullName>
    </submittedName>
</protein>
<dbReference type="InterPro" id="IPR057089">
    <property type="entry name" value="C2_TIP"/>
</dbReference>
<dbReference type="InterPro" id="IPR028994">
    <property type="entry name" value="Integrin_alpha_N"/>
</dbReference>
<keyword evidence="5" id="KW-0472">Membrane</keyword>
<comment type="subcellular location">
    <subcellularLocation>
        <location evidence="1">Membrane</location>
        <topology evidence="1">Single-pass type I membrane protein</topology>
    </subcellularLocation>
</comment>
<evidence type="ECO:0000259" key="7">
    <source>
        <dbReference type="Pfam" id="PF23122"/>
    </source>
</evidence>
<keyword evidence="6" id="KW-0325">Glycoprotein</keyword>
<evidence type="ECO:0000256" key="4">
    <source>
        <dbReference type="ARBA" id="ARBA00022989"/>
    </source>
</evidence>
<keyword evidence="4" id="KW-1133">Transmembrane helix</keyword>
<reference evidence="8" key="1">
    <citation type="submission" date="2016-06" db="UniProtKB">
        <authorList>
            <consortium name="WormBaseParasite"/>
        </authorList>
    </citation>
    <scope>IDENTIFICATION</scope>
</reference>
<evidence type="ECO:0000256" key="5">
    <source>
        <dbReference type="ARBA" id="ARBA00023136"/>
    </source>
</evidence>
<dbReference type="WBParaSite" id="ECPE_0001474101-mRNA-1">
    <property type="protein sequence ID" value="ECPE_0001474101-mRNA-1"/>
    <property type="gene ID" value="ECPE_0001474101"/>
</dbReference>
<evidence type="ECO:0000313" key="8">
    <source>
        <dbReference type="WBParaSite" id="ECPE_0001474101-mRNA-1"/>
    </source>
</evidence>
<dbReference type="InterPro" id="IPR024881">
    <property type="entry name" value="Tip"/>
</dbReference>
<evidence type="ECO:0000256" key="1">
    <source>
        <dbReference type="ARBA" id="ARBA00004479"/>
    </source>
</evidence>
<evidence type="ECO:0000256" key="2">
    <source>
        <dbReference type="ARBA" id="ARBA00006496"/>
    </source>
</evidence>
<sequence>LVNQGQQPKIQVIERSSQSISQFPDASNAKMIDLPQELLSSAQLTLGLFVLVDFAADGTINLVLPACTTTDCRGGSFIFTYNFRTDVWSPLDVDWKPFGLPSEVAFTWSLTVTPKLDSGLAVSALVGPTVGDFDLDGKTDIGVALTYFLESAPSEPVGSLPVVLLNQGRDSVTRHQKLSAFLLPGSQLPEKTTKVRQIAFFDLGERGSMDVFVGSINTLNIPAVQLFLQEMVNDFYFLKVTILNGLCSSAMDCADNRLPYGLPVPGLSSAYRTESADGRRVRSRGLLGVQSCCGALQVPFAVYGLGPFANYVEQVAVAIPPNSTGLRSLSIPAVVPNSEVFVNPYPHDDPARYVLRIYMISIGLSSFACSFRYMKLEPFRKKNTFGFAIQVSLIQSFKQLLAH</sequence>
<dbReference type="PANTHER" id="PTHR13412:SF0">
    <property type="entry name" value="T-CELL IMMUNOMODULATORY PROTEIN"/>
    <property type="match status" value="1"/>
</dbReference>
<dbReference type="AlphaFoldDB" id="A0A183B666"/>
<dbReference type="PANTHER" id="PTHR13412">
    <property type="entry name" value="T-CELL IMMUNOMODULATORY PROTEIN HOMOLOG"/>
    <property type="match status" value="1"/>
</dbReference>
<name>A0A183B666_9TREM</name>
<proteinExistence type="inferred from homology"/>
<dbReference type="Pfam" id="PF23122">
    <property type="entry name" value="C2_ITFG1"/>
    <property type="match status" value="1"/>
</dbReference>
<dbReference type="SUPFAM" id="SSF69318">
    <property type="entry name" value="Integrin alpha N-terminal domain"/>
    <property type="match status" value="1"/>
</dbReference>
<feature type="domain" description="T-cell immunomodulatory protein TIP C2" evidence="7">
    <location>
        <begin position="259"/>
        <end position="358"/>
    </location>
</feature>
<dbReference type="GO" id="GO:0005886">
    <property type="term" value="C:plasma membrane"/>
    <property type="evidence" value="ECO:0007669"/>
    <property type="project" value="TreeGrafter"/>
</dbReference>
<organism evidence="8">
    <name type="scientific">Echinostoma caproni</name>
    <dbReference type="NCBI Taxonomy" id="27848"/>
    <lineage>
        <taxon>Eukaryota</taxon>
        <taxon>Metazoa</taxon>
        <taxon>Spiralia</taxon>
        <taxon>Lophotrochozoa</taxon>
        <taxon>Platyhelminthes</taxon>
        <taxon>Trematoda</taxon>
        <taxon>Digenea</taxon>
        <taxon>Plagiorchiida</taxon>
        <taxon>Echinostomata</taxon>
        <taxon>Echinostomatoidea</taxon>
        <taxon>Echinostomatidae</taxon>
        <taxon>Echinostoma</taxon>
    </lineage>
</organism>
<accession>A0A183B666</accession>
<evidence type="ECO:0000256" key="3">
    <source>
        <dbReference type="ARBA" id="ARBA00022692"/>
    </source>
</evidence>
<keyword evidence="3" id="KW-0812">Transmembrane</keyword>